<reference evidence="1" key="1">
    <citation type="journal article" date="2014" name="Front. Microbiol.">
        <title>High frequency of phylogenetically diverse reductive dehalogenase-homologous genes in deep subseafloor sedimentary metagenomes.</title>
        <authorList>
            <person name="Kawai M."/>
            <person name="Futagami T."/>
            <person name="Toyoda A."/>
            <person name="Takaki Y."/>
            <person name="Nishi S."/>
            <person name="Hori S."/>
            <person name="Arai W."/>
            <person name="Tsubouchi T."/>
            <person name="Morono Y."/>
            <person name="Uchiyama I."/>
            <person name="Ito T."/>
            <person name="Fujiyama A."/>
            <person name="Inagaki F."/>
            <person name="Takami H."/>
        </authorList>
    </citation>
    <scope>NUCLEOTIDE SEQUENCE</scope>
    <source>
        <strain evidence="1">Expedition CK06-06</strain>
    </source>
</reference>
<proteinExistence type="predicted"/>
<gene>
    <name evidence="1" type="ORF">S06H3_12473</name>
</gene>
<dbReference type="Gene3D" id="3.30.450.30">
    <property type="entry name" value="Dynein light chain 2a, cytoplasmic"/>
    <property type="match status" value="1"/>
</dbReference>
<accession>X1KLU4</accession>
<sequence>MSINKALLFTELFKNFLEINKELEAVIVSDEDGLIIAGEKRKDIDLEILSFLTAVINPVLERIRNEFTFKKFGTASFDTENNRLLFVSVDKSTTLSFILEQMASADKLAPYAYFLAEKVAQILNAIEGDLIQLSIPKFEYEPKFFESSDRLKNQIYQSKLDHGGDYTFKFIIIGDKKLERLQ</sequence>
<evidence type="ECO:0008006" key="2">
    <source>
        <dbReference type="Google" id="ProtNLM"/>
    </source>
</evidence>
<organism evidence="1">
    <name type="scientific">marine sediment metagenome</name>
    <dbReference type="NCBI Taxonomy" id="412755"/>
    <lineage>
        <taxon>unclassified sequences</taxon>
        <taxon>metagenomes</taxon>
        <taxon>ecological metagenomes</taxon>
    </lineage>
</organism>
<dbReference type="SUPFAM" id="SSF103196">
    <property type="entry name" value="Roadblock/LC7 domain"/>
    <property type="match status" value="1"/>
</dbReference>
<protein>
    <recommendedName>
        <fullName evidence="2">Roadblock/LAMTOR2 domain-containing protein</fullName>
    </recommendedName>
</protein>
<name>X1KLU4_9ZZZZ</name>
<evidence type="ECO:0000313" key="1">
    <source>
        <dbReference type="EMBL" id="GAI08052.1"/>
    </source>
</evidence>
<dbReference type="AlphaFoldDB" id="X1KLU4"/>
<dbReference type="EMBL" id="BARV01006103">
    <property type="protein sequence ID" value="GAI08052.1"/>
    <property type="molecule type" value="Genomic_DNA"/>
</dbReference>
<comment type="caution">
    <text evidence="1">The sequence shown here is derived from an EMBL/GenBank/DDBJ whole genome shotgun (WGS) entry which is preliminary data.</text>
</comment>